<proteinExistence type="predicted"/>
<reference evidence="2" key="1">
    <citation type="journal article" date="2015" name="Nat. Genet.">
        <title>The genome and transcriptome of the zoonotic hookworm Ancylostoma ceylanicum identify infection-specific gene families.</title>
        <authorList>
            <person name="Schwarz E.M."/>
            <person name="Hu Y."/>
            <person name="Antoshechkin I."/>
            <person name="Miller M.M."/>
            <person name="Sternberg P.W."/>
            <person name="Aroian R.V."/>
        </authorList>
    </citation>
    <scope>NUCLEOTIDE SEQUENCE</scope>
    <source>
        <strain evidence="2">HY135</strain>
    </source>
</reference>
<evidence type="ECO:0000313" key="2">
    <source>
        <dbReference type="Proteomes" id="UP000024635"/>
    </source>
</evidence>
<protein>
    <submittedName>
        <fullName evidence="1">Uncharacterized protein</fullName>
    </submittedName>
</protein>
<comment type="caution">
    <text evidence="1">The sequence shown here is derived from an EMBL/GenBank/DDBJ whole genome shotgun (WGS) entry which is preliminary data.</text>
</comment>
<name>A0A016U4E5_9BILA</name>
<evidence type="ECO:0000313" key="1">
    <source>
        <dbReference type="EMBL" id="EYC10010.1"/>
    </source>
</evidence>
<keyword evidence="2" id="KW-1185">Reference proteome</keyword>
<organism evidence="1 2">
    <name type="scientific">Ancylostoma ceylanicum</name>
    <dbReference type="NCBI Taxonomy" id="53326"/>
    <lineage>
        <taxon>Eukaryota</taxon>
        <taxon>Metazoa</taxon>
        <taxon>Ecdysozoa</taxon>
        <taxon>Nematoda</taxon>
        <taxon>Chromadorea</taxon>
        <taxon>Rhabditida</taxon>
        <taxon>Rhabditina</taxon>
        <taxon>Rhabditomorpha</taxon>
        <taxon>Strongyloidea</taxon>
        <taxon>Ancylostomatidae</taxon>
        <taxon>Ancylostomatinae</taxon>
        <taxon>Ancylostoma</taxon>
    </lineage>
</organism>
<accession>A0A016U4E5</accession>
<dbReference type="Proteomes" id="UP000024635">
    <property type="component" value="Unassembled WGS sequence"/>
</dbReference>
<gene>
    <name evidence="1" type="primary">Acey_s0058.g2939</name>
    <name evidence="1" type="ORF">Y032_0058g2939</name>
</gene>
<sequence length="66" mass="7368">MAAGPPLHESGFLPTSPFLREARPRALTVSWNWHCSSRSLWTWTLRGLAVLLWDALRGFGYGGQKG</sequence>
<dbReference type="EMBL" id="JARK01001394">
    <property type="protein sequence ID" value="EYC10010.1"/>
    <property type="molecule type" value="Genomic_DNA"/>
</dbReference>
<dbReference type="AlphaFoldDB" id="A0A016U4E5"/>